<feature type="region of interest" description="Disordered" evidence="6">
    <location>
        <begin position="1"/>
        <end position="37"/>
    </location>
</feature>
<proteinExistence type="predicted"/>
<evidence type="ECO:0000313" key="8">
    <source>
        <dbReference type="EMBL" id="GAT44657.1"/>
    </source>
</evidence>
<feature type="domain" description="HAT C-terminal dimerisation" evidence="7">
    <location>
        <begin position="728"/>
        <end position="777"/>
    </location>
</feature>
<name>A0ABQ0L0I0_MYCCL</name>
<evidence type="ECO:0000256" key="2">
    <source>
        <dbReference type="ARBA" id="ARBA00022723"/>
    </source>
</evidence>
<dbReference type="SUPFAM" id="SSF53098">
    <property type="entry name" value="Ribonuclease H-like"/>
    <property type="match status" value="1"/>
</dbReference>
<keyword evidence="5" id="KW-0539">Nucleus</keyword>
<accession>A0ABQ0L0I0</accession>
<keyword evidence="4" id="KW-0862">Zinc</keyword>
<evidence type="ECO:0000256" key="3">
    <source>
        <dbReference type="ARBA" id="ARBA00022771"/>
    </source>
</evidence>
<dbReference type="PANTHER" id="PTHR46481">
    <property type="entry name" value="ZINC FINGER BED DOMAIN-CONTAINING PROTEIN 4"/>
    <property type="match status" value="1"/>
</dbReference>
<evidence type="ECO:0000259" key="7">
    <source>
        <dbReference type="Pfam" id="PF05699"/>
    </source>
</evidence>
<feature type="compositionally biased region" description="Basic and acidic residues" evidence="6">
    <location>
        <begin position="25"/>
        <end position="37"/>
    </location>
</feature>
<keyword evidence="2" id="KW-0479">Metal-binding</keyword>
<dbReference type="InterPro" id="IPR008906">
    <property type="entry name" value="HATC_C_dom"/>
</dbReference>
<evidence type="ECO:0000256" key="6">
    <source>
        <dbReference type="SAM" id="MobiDB-lite"/>
    </source>
</evidence>
<evidence type="ECO:0000256" key="1">
    <source>
        <dbReference type="ARBA" id="ARBA00004123"/>
    </source>
</evidence>
<dbReference type="Proteomes" id="UP000815677">
    <property type="component" value="Unassembled WGS sequence"/>
</dbReference>
<sequence length="816" mass="91696">MPSLKRKTAEPDSDAESSQSPPPKRVKESKKSPRERDSEFLAKFASKHDDVDLEDDEDVVNAAVLATQLRDWKKNQTECYEHYKDPVLVKEKGVWKYQFVCKRYPSKAIVRARYDKATTNLVNHARNCDPSAGNSIKKFTKGGDYNVGCFRTNLALWVAVRNRPHLAVTDKELVDAFKTLQPNVEVPSNDTVGRDVKRIAELTRPTIIELFKKHDGVLHGMLDGWTAANVLSSVGLGVQWVSENTLRTLLIDMIPLNKSHTGRNLGDVVFAAFKEFGIERKVCMLSLSLDLRLIFSVGAGDPTDSGLDEVLDAHSARINLATRIRCLAHILNLIVKAFLSLFVPRKGEVGDDDENEDEYDTTEDEEYLQALEDVDESVEASDAAAIEELDEDELLNARDLDIFLSEEERKMARDAYRKLMRLGHRIFNSATLRQQLAEIATNLNLSNAEKKCMIRAVLTRWNSVTDVIVRGLELQPALDRLCATSKGRSSIKSLLLSNDEWQLMYQVKNVLLPFKEATLRVSTNKYPRLSEVIPIIDLLNNHLESVVRQTESDVFVHTNPKSAKKSTRTSPTRRPMFTVVRVAAVLALGICDKYYSKTDDSIMYRGAMRRSISPPVDSFADVLWPVLDPRYRVAHLRKIGWDPDWIKQAIELMRTQWRTFYRVETMSHPSQTPTESSSIFAELDDDPITSDPFEHFINDTPISKSNCRGTMSPYATPAARKSPNNVALIRMAQDFLGAPATSVDIERAFSHAGGMVTKRRHALSSETIRANALVAAWSKADLIPRKEVEAALGSLKSRKPKVISVDSDHSGSDDGE</sequence>
<dbReference type="EMBL" id="DF839957">
    <property type="protein sequence ID" value="GAT44657.1"/>
    <property type="molecule type" value="Genomic_DNA"/>
</dbReference>
<gene>
    <name evidence="8" type="ORF">MCHLO_02272</name>
</gene>
<reference evidence="8" key="1">
    <citation type="submission" date="2014-09" db="EMBL/GenBank/DDBJ databases">
        <title>Genome sequence of the luminous mushroom Mycena chlorophos for searching fungal bioluminescence genes.</title>
        <authorList>
            <person name="Tanaka Y."/>
            <person name="Kasuga D."/>
            <person name="Oba Y."/>
            <person name="Hase S."/>
            <person name="Sato K."/>
            <person name="Oba Y."/>
            <person name="Sakakibara Y."/>
        </authorList>
    </citation>
    <scope>NUCLEOTIDE SEQUENCE</scope>
</reference>
<dbReference type="InterPro" id="IPR012337">
    <property type="entry name" value="RNaseH-like_sf"/>
</dbReference>
<evidence type="ECO:0000256" key="4">
    <source>
        <dbReference type="ARBA" id="ARBA00022833"/>
    </source>
</evidence>
<evidence type="ECO:0000256" key="5">
    <source>
        <dbReference type="ARBA" id="ARBA00023242"/>
    </source>
</evidence>
<keyword evidence="3" id="KW-0863">Zinc-finger</keyword>
<dbReference type="Pfam" id="PF05699">
    <property type="entry name" value="Dimer_Tnp_hAT"/>
    <property type="match status" value="1"/>
</dbReference>
<keyword evidence="9" id="KW-1185">Reference proteome</keyword>
<evidence type="ECO:0000313" key="9">
    <source>
        <dbReference type="Proteomes" id="UP000815677"/>
    </source>
</evidence>
<comment type="subcellular location">
    <subcellularLocation>
        <location evidence="1">Nucleus</location>
    </subcellularLocation>
</comment>
<organism evidence="8 9">
    <name type="scientific">Mycena chlorophos</name>
    <name type="common">Agaric fungus</name>
    <name type="synonym">Agaricus chlorophos</name>
    <dbReference type="NCBI Taxonomy" id="658473"/>
    <lineage>
        <taxon>Eukaryota</taxon>
        <taxon>Fungi</taxon>
        <taxon>Dikarya</taxon>
        <taxon>Basidiomycota</taxon>
        <taxon>Agaricomycotina</taxon>
        <taxon>Agaricomycetes</taxon>
        <taxon>Agaricomycetidae</taxon>
        <taxon>Agaricales</taxon>
        <taxon>Marasmiineae</taxon>
        <taxon>Mycenaceae</taxon>
        <taxon>Mycena</taxon>
    </lineage>
</organism>
<protein>
    <recommendedName>
        <fullName evidence="7">HAT C-terminal dimerisation domain-containing protein</fullName>
    </recommendedName>
</protein>
<dbReference type="PANTHER" id="PTHR46481:SF10">
    <property type="entry name" value="ZINC FINGER BED DOMAIN-CONTAINING PROTEIN 39"/>
    <property type="match status" value="1"/>
</dbReference>
<dbReference type="InterPro" id="IPR052035">
    <property type="entry name" value="ZnF_BED_domain_contain"/>
</dbReference>